<dbReference type="EMBL" id="BASZ01000002">
    <property type="protein sequence ID" value="GAD47987.1"/>
    <property type="molecule type" value="Genomic_DNA"/>
</dbReference>
<protein>
    <recommendedName>
        <fullName evidence="4">Preprotein translocase subunit YajC</fullName>
    </recommendedName>
</protein>
<evidence type="ECO:0000313" key="2">
    <source>
        <dbReference type="EMBL" id="GAD47987.1"/>
    </source>
</evidence>
<proteinExistence type="predicted"/>
<dbReference type="AlphaFoldDB" id="U2YIP4"/>
<evidence type="ECO:0000313" key="3">
    <source>
        <dbReference type="Proteomes" id="UP000016568"/>
    </source>
</evidence>
<evidence type="ECO:0008006" key="4">
    <source>
        <dbReference type="Google" id="ProtNLM"/>
    </source>
</evidence>
<keyword evidence="3" id="KW-1185">Reference proteome</keyword>
<dbReference type="SUPFAM" id="SSF56935">
    <property type="entry name" value="Porins"/>
    <property type="match status" value="1"/>
</dbReference>
<dbReference type="eggNOG" id="COG5338">
    <property type="taxonomic scope" value="Bacteria"/>
</dbReference>
<dbReference type="KEGG" id="ntd:EGO55_20260"/>
<gene>
    <name evidence="2" type="ORF">NT2_02_00700</name>
</gene>
<keyword evidence="1" id="KW-0732">Signal</keyword>
<reference evidence="2 3" key="1">
    <citation type="submission" date="2013-09" db="EMBL/GenBank/DDBJ databases">
        <title>Whole genome shotgun sequence of Novosphingobium tardaugens NBRC 16725.</title>
        <authorList>
            <person name="Isaki S."/>
            <person name="Hosoyama A."/>
            <person name="Tsuchikane K."/>
            <person name="Katsumata H."/>
            <person name="Ando Y."/>
            <person name="Yamazaki S."/>
            <person name="Fujita N."/>
        </authorList>
    </citation>
    <scope>NUCLEOTIDE SEQUENCE [LARGE SCALE GENOMIC DNA]</scope>
    <source>
        <strain evidence="2 3">NBRC 16725</strain>
    </source>
</reference>
<evidence type="ECO:0000256" key="1">
    <source>
        <dbReference type="SAM" id="SignalP"/>
    </source>
</evidence>
<sequence length="541" mass="57674">MRHWPVLCGALLFGVPVAAQDLPQGDATRGKGVGRVEIAPYIEAAQVLTAELSPGSDTVTYTRVAAGVDATVNGRNTTGSVSLRYERHFGWGKHAEDGDSLSGLARVSAAIVPRVLTIEAGGLAARTSTKGGGRSLAGGYERGDDTTQLYSIYAGPSLHTQIADVAVSANYRFGYNRVNAGDSDVVVDGKDLDVFDESTTHVANIHAGTRPGDVLPVGLGIGAGWNREDISNLDQRIDDRHLRADVTVPVGQTVALVGGIGYEKVRISHRDVLRDENGDPVVGANGYKTDKDKPRQIAYDVDGMIWDVGLIWRPSPRTSLEAHVGRRYGSATYYGSFGWQSSRRSTVNISVYDSIAGYGGQLNRALVSLPTNFEAIRDPITGELNGCVGSLKDAGCINGALGALRSATFRARGISASYSLEMGRFTTGVGVGYDRRKYIAGRGTILESINGVTDENIWLAAYLNGRLSERGSFSTNVFANWFSSGFNLGSDGAAFGVSAAYNHLLTRRLVATGALGIEGITYERDEDSWIASALVGMRYAF</sequence>
<accession>U2YIP4</accession>
<dbReference type="RefSeq" id="WP_021688894.1">
    <property type="nucleotide sequence ID" value="NZ_BASZ01000002.1"/>
</dbReference>
<feature type="signal peptide" evidence="1">
    <location>
        <begin position="1"/>
        <end position="19"/>
    </location>
</feature>
<dbReference type="Proteomes" id="UP000016568">
    <property type="component" value="Unassembled WGS sequence"/>
</dbReference>
<organism evidence="2 3">
    <name type="scientific">Caenibius tardaugens NBRC 16725</name>
    <dbReference type="NCBI Taxonomy" id="1219035"/>
    <lineage>
        <taxon>Bacteria</taxon>
        <taxon>Pseudomonadati</taxon>
        <taxon>Pseudomonadota</taxon>
        <taxon>Alphaproteobacteria</taxon>
        <taxon>Sphingomonadales</taxon>
        <taxon>Erythrobacteraceae</taxon>
        <taxon>Caenibius</taxon>
    </lineage>
</organism>
<name>U2YIP4_9SPHN</name>
<comment type="caution">
    <text evidence="2">The sequence shown here is derived from an EMBL/GenBank/DDBJ whole genome shotgun (WGS) entry which is preliminary data.</text>
</comment>
<feature type="chain" id="PRO_5030177703" description="Preprotein translocase subunit YajC" evidence="1">
    <location>
        <begin position="20"/>
        <end position="541"/>
    </location>
</feature>